<feature type="transmembrane region" description="Helical" evidence="5">
    <location>
        <begin position="231"/>
        <end position="256"/>
    </location>
</feature>
<comment type="subcellular location">
    <subcellularLocation>
        <location evidence="1">Membrane</location>
        <topology evidence="1">Multi-pass membrane protein</topology>
    </subcellularLocation>
</comment>
<feature type="transmembrane region" description="Helical" evidence="5">
    <location>
        <begin position="166"/>
        <end position="187"/>
    </location>
</feature>
<protein>
    <submittedName>
        <fullName evidence="6">Metal cation transporter zinc zn2-iron fe2 permease</fullName>
    </submittedName>
</protein>
<dbReference type="GO" id="GO:0005385">
    <property type="term" value="F:zinc ion transmembrane transporter activity"/>
    <property type="evidence" value="ECO:0007669"/>
    <property type="project" value="TreeGrafter"/>
</dbReference>
<dbReference type="VEuPathDB" id="AmoebaDB:EHI8A_216340"/>
<keyword evidence="2 5" id="KW-0812">Transmembrane</keyword>
<evidence type="ECO:0000313" key="7">
    <source>
        <dbReference type="Proteomes" id="UP000078387"/>
    </source>
</evidence>
<evidence type="ECO:0000256" key="4">
    <source>
        <dbReference type="ARBA" id="ARBA00023136"/>
    </source>
</evidence>
<evidence type="ECO:0000313" key="6">
    <source>
        <dbReference type="EMBL" id="GAT99328.1"/>
    </source>
</evidence>
<name>A0A5K1URJ9_ENTHI</name>
<dbReference type="AlphaFoldDB" id="A0A5K1URJ9"/>
<comment type="caution">
    <text evidence="6">The sequence shown here is derived from an EMBL/GenBank/DDBJ whole genome shotgun (WGS) entry which is preliminary data.</text>
</comment>
<feature type="transmembrane region" description="Helical" evidence="5">
    <location>
        <begin position="268"/>
        <end position="287"/>
    </location>
</feature>
<dbReference type="InterPro" id="IPR003689">
    <property type="entry name" value="ZIP"/>
</dbReference>
<dbReference type="VEuPathDB" id="AmoebaDB:EHI7A_184090"/>
<feature type="transmembrane region" description="Helical" evidence="5">
    <location>
        <begin position="194"/>
        <end position="219"/>
    </location>
</feature>
<evidence type="ECO:0000256" key="2">
    <source>
        <dbReference type="ARBA" id="ARBA00022692"/>
    </source>
</evidence>
<reference evidence="6 7" key="1">
    <citation type="submission" date="2016-05" db="EMBL/GenBank/DDBJ databases">
        <title>First whole genome sequencing of Entamoeba histolytica HM1:IMSS-clone-6.</title>
        <authorList>
            <person name="Mukherjee Avik.K."/>
            <person name="Izumyama S."/>
            <person name="Nakada-Tsukui K."/>
            <person name="Nozaki T."/>
        </authorList>
    </citation>
    <scope>NUCLEOTIDE SEQUENCE [LARGE SCALE GENOMIC DNA]</scope>
    <source>
        <strain evidence="6 7">HM1:IMSS clone 6</strain>
    </source>
</reference>
<proteinExistence type="predicted"/>
<organism evidence="6 7">
    <name type="scientific">Entamoeba histolytica</name>
    <dbReference type="NCBI Taxonomy" id="5759"/>
    <lineage>
        <taxon>Eukaryota</taxon>
        <taxon>Amoebozoa</taxon>
        <taxon>Evosea</taxon>
        <taxon>Archamoebae</taxon>
        <taxon>Mastigamoebida</taxon>
        <taxon>Entamoebidae</taxon>
        <taxon>Entamoeba</taxon>
    </lineage>
</organism>
<evidence type="ECO:0000256" key="1">
    <source>
        <dbReference type="ARBA" id="ARBA00004141"/>
    </source>
</evidence>
<keyword evidence="4 5" id="KW-0472">Membrane</keyword>
<feature type="transmembrane region" description="Helical" evidence="5">
    <location>
        <begin position="135"/>
        <end position="154"/>
    </location>
</feature>
<dbReference type="Proteomes" id="UP000078387">
    <property type="component" value="Unassembled WGS sequence"/>
</dbReference>
<sequence length="298" mass="33078">MDWALFGYVIATFFISVIGGLIPFLIKLVKNKTIAIRVINIASVAASGLFLGGGIYHMLAEGLEMMEESGYSFGGYPLGWTLFGVTFFLIFFVDRVIVPHSHGSFEDSDSEEDNYTLLHDDEHHSHHHHTVADTFQEWTTIVVLVVALSIHSFLEGLGLGSANKYLMVFIAIAAHKWADSGLTIIYLMKKVKQWWVLLIILIVFSSFTPLGAIIGKFVIASLDDESVSLLVQGVFCCIAAGSFFFVAIVEILSEAFEEHNNKYVLDKYLKFGLAFVLFILMSLTILLEGEEGESSISE</sequence>
<dbReference type="Pfam" id="PF02535">
    <property type="entry name" value="Zip"/>
    <property type="match status" value="1"/>
</dbReference>
<dbReference type="PANTHER" id="PTHR11040">
    <property type="entry name" value="ZINC/IRON TRANSPORTER"/>
    <property type="match status" value="1"/>
</dbReference>
<feature type="transmembrane region" description="Helical" evidence="5">
    <location>
        <begin position="79"/>
        <end position="98"/>
    </location>
</feature>
<accession>A0A5K1URJ9</accession>
<evidence type="ECO:0000256" key="5">
    <source>
        <dbReference type="SAM" id="Phobius"/>
    </source>
</evidence>
<dbReference type="VEuPathDB" id="AmoebaDB:EHI5A_240880"/>
<dbReference type="VEuPathDB" id="AmoebaDB:KM1_283180"/>
<dbReference type="VEuPathDB" id="AmoebaDB:EHI_030600"/>
<keyword evidence="3 5" id="KW-1133">Transmembrane helix</keyword>
<feature type="transmembrane region" description="Helical" evidence="5">
    <location>
        <begin position="6"/>
        <end position="26"/>
    </location>
</feature>
<dbReference type="PANTHER" id="PTHR11040:SF140">
    <property type="entry name" value="ZRT (ZRT), IRT- (IRT-) LIKE PROTEIN TRANSPORTER"/>
    <property type="match status" value="1"/>
</dbReference>
<dbReference type="GO" id="GO:0005886">
    <property type="term" value="C:plasma membrane"/>
    <property type="evidence" value="ECO:0007669"/>
    <property type="project" value="TreeGrafter"/>
</dbReference>
<feature type="transmembrane region" description="Helical" evidence="5">
    <location>
        <begin position="38"/>
        <end position="59"/>
    </location>
</feature>
<dbReference type="OMA" id="HEMSHTH"/>
<dbReference type="EMBL" id="BDEQ01000001">
    <property type="protein sequence ID" value="GAT99328.1"/>
    <property type="molecule type" value="Genomic_DNA"/>
</dbReference>
<evidence type="ECO:0000256" key="3">
    <source>
        <dbReference type="ARBA" id="ARBA00022989"/>
    </source>
</evidence>
<gene>
    <name evidence="6" type="ORF">CL6EHI_030600</name>
</gene>